<dbReference type="Proteomes" id="UP000215497">
    <property type="component" value="Unassembled WGS sequence"/>
</dbReference>
<dbReference type="SUPFAM" id="SSF52402">
    <property type="entry name" value="Adenine nucleotide alpha hydrolases-like"/>
    <property type="match status" value="1"/>
</dbReference>
<dbReference type="Gene3D" id="3.40.50.620">
    <property type="entry name" value="HUPs"/>
    <property type="match status" value="1"/>
</dbReference>
<dbReference type="CDD" id="cd23947">
    <property type="entry name" value="PAPS_reductase-like_YbdN"/>
    <property type="match status" value="1"/>
</dbReference>
<feature type="domain" description="Phosphoadenosine phosphosulphate reductase" evidence="1">
    <location>
        <begin position="34"/>
        <end position="89"/>
    </location>
</feature>
<dbReference type="InterPro" id="IPR021845">
    <property type="entry name" value="DUF3440"/>
</dbReference>
<organism evidence="2 3">
    <name type="scientific">Shigella sonnei</name>
    <dbReference type="NCBI Taxonomy" id="624"/>
    <lineage>
        <taxon>Bacteria</taxon>
        <taxon>Pseudomonadati</taxon>
        <taxon>Pseudomonadota</taxon>
        <taxon>Gammaproteobacteria</taxon>
        <taxon>Enterobacterales</taxon>
        <taxon>Enterobacteriaceae</taxon>
        <taxon>Shigella</taxon>
    </lineage>
</organism>
<dbReference type="GO" id="GO:0071453">
    <property type="term" value="P:cellular response to oxygen levels"/>
    <property type="evidence" value="ECO:0007669"/>
    <property type="project" value="TreeGrafter"/>
</dbReference>
<dbReference type="EMBL" id="NPZM01000038">
    <property type="protein sequence ID" value="OYE56272.1"/>
    <property type="molecule type" value="Genomic_DNA"/>
</dbReference>
<evidence type="ECO:0000313" key="2">
    <source>
        <dbReference type="EMBL" id="OYE56272.1"/>
    </source>
</evidence>
<evidence type="ECO:0000259" key="1">
    <source>
        <dbReference type="Pfam" id="PF01507"/>
    </source>
</evidence>
<dbReference type="AlphaFoldDB" id="A0A7Z1IB21"/>
<dbReference type="InterPro" id="IPR014729">
    <property type="entry name" value="Rossmann-like_a/b/a_fold"/>
</dbReference>
<dbReference type="Pfam" id="PF11922">
    <property type="entry name" value="DUF3440"/>
    <property type="match status" value="2"/>
</dbReference>
<feature type="domain" description="Phosphoadenosine phosphosulphate reductase" evidence="1">
    <location>
        <begin position="165"/>
        <end position="240"/>
    </location>
</feature>
<dbReference type="Pfam" id="PF01507">
    <property type="entry name" value="PAPS_reduct"/>
    <property type="match status" value="2"/>
</dbReference>
<dbReference type="PANTHER" id="PTHR30083">
    <property type="entry name" value="TRANSCRIPTIONAL REGULATOR-RELATED"/>
    <property type="match status" value="1"/>
</dbReference>
<reference evidence="2 3" key="1">
    <citation type="submission" date="2017-08" db="EMBL/GenBank/DDBJ databases">
        <authorList>
            <person name="Fouts D."/>
            <person name="Sutton G."/>
            <person name="Nguyen K."/>
            <person name="Thamlikitkul V."/>
        </authorList>
    </citation>
    <scope>NUCLEOTIDE SEQUENCE [LARGE SCALE GENOMIC DNA]</scope>
    <source>
        <strain evidence="2 3">ECCRETH04</strain>
    </source>
</reference>
<accession>A0A7Z1IB21</accession>
<protein>
    <submittedName>
        <fullName evidence="2">Phosphoadenosine phosphosulfate reductase</fullName>
    </submittedName>
</protein>
<evidence type="ECO:0000313" key="3">
    <source>
        <dbReference type="Proteomes" id="UP000215497"/>
    </source>
</evidence>
<sequence>MNSDFSAKKILTGEDVLCAAVHRIEWLFETFSSVCLSFSGGKDSTVLLHLTADVARRKKRRFSVLFIDWEAQYQCTIAHILKMREMYRDVTETFYWVALPLTTVNGVSQFQPEWICWEPGVEWVRQPPDDAITDMSYFPFYRYAMTFEEFVPAFSSWFAGNRCGVAILTGVRADESLNRFVGLVSQRKLRYADDKPWTTASPEGFYYTLYPLYDWKARDIWIYNARTRAIYNPLYDLMYRAGVPLRNMRVCEPFGPEQRKGLWLYHVLEPETWARMCERVSGAASGALYANESGAYFALRKRITKPPHHTWRSYAMFLLDVMPERTAEHYRNKIAVYLRWYQTRGFPDEQENDLGSRDIPSWRRICKTLIKNDFWCRTLSFSPNKPRHYERYLQRMKERRKEWGIL</sequence>
<gene>
    <name evidence="2" type="ORF">CI633_04410</name>
</gene>
<dbReference type="RefSeq" id="WP_094318313.1">
    <property type="nucleotide sequence ID" value="NZ_NPZM01000038.1"/>
</dbReference>
<dbReference type="InterPro" id="IPR002500">
    <property type="entry name" value="PAPS_reduct_dom"/>
</dbReference>
<name>A0A7Z1IB21_SHISO</name>
<dbReference type="GO" id="GO:0003824">
    <property type="term" value="F:catalytic activity"/>
    <property type="evidence" value="ECO:0007669"/>
    <property type="project" value="InterPro"/>
</dbReference>
<comment type="caution">
    <text evidence="2">The sequence shown here is derived from an EMBL/GenBank/DDBJ whole genome shotgun (WGS) entry which is preliminary data.</text>
</comment>
<proteinExistence type="predicted"/>
<dbReference type="PANTHER" id="PTHR30083:SF0">
    <property type="entry name" value="3'-PHOSPHOADENOSINE 5'-PHOSPHOSULFATE SULFOTRANSFERASE (PAPS REDUCTASE)_FAD SYNTHETASE"/>
    <property type="match status" value="1"/>
</dbReference>